<dbReference type="SMART" id="SM00192">
    <property type="entry name" value="LDLa"/>
    <property type="match status" value="5"/>
</dbReference>
<feature type="compositionally biased region" description="Basic and acidic residues" evidence="9">
    <location>
        <begin position="690"/>
        <end position="708"/>
    </location>
</feature>
<keyword evidence="4" id="KW-0720">Serine protease</keyword>
<feature type="compositionally biased region" description="Basic and acidic residues" evidence="9">
    <location>
        <begin position="1361"/>
        <end position="1371"/>
    </location>
</feature>
<dbReference type="GO" id="GO:0004252">
    <property type="term" value="F:serine-type endopeptidase activity"/>
    <property type="evidence" value="ECO:0007669"/>
    <property type="project" value="InterPro"/>
</dbReference>
<dbReference type="InterPro" id="IPR000742">
    <property type="entry name" value="EGF"/>
</dbReference>
<accession>A0A9P0B9S9</accession>
<evidence type="ECO:0000256" key="8">
    <source>
        <dbReference type="PROSITE-ProRule" id="PRU00124"/>
    </source>
</evidence>
<feature type="compositionally biased region" description="Pro residues" evidence="9">
    <location>
        <begin position="394"/>
        <end position="405"/>
    </location>
</feature>
<dbReference type="SMART" id="SM00020">
    <property type="entry name" value="Tryp_SPc"/>
    <property type="match status" value="1"/>
</dbReference>
<feature type="compositionally biased region" description="Polar residues" evidence="9">
    <location>
        <begin position="7"/>
        <end position="28"/>
    </location>
</feature>
<dbReference type="PROSITE" id="PS50024">
    <property type="entry name" value="SEA"/>
    <property type="match status" value="1"/>
</dbReference>
<dbReference type="PANTHER" id="PTHR24252:SF7">
    <property type="entry name" value="HYALIN"/>
    <property type="match status" value="1"/>
</dbReference>
<feature type="region of interest" description="Disordered" evidence="9">
    <location>
        <begin position="382"/>
        <end position="410"/>
    </location>
</feature>
<evidence type="ECO:0000256" key="3">
    <source>
        <dbReference type="ARBA" id="ARBA00022801"/>
    </source>
</evidence>
<dbReference type="InterPro" id="IPR036055">
    <property type="entry name" value="LDL_receptor-like_sf"/>
</dbReference>
<feature type="disulfide bond" evidence="8">
    <location>
        <begin position="1605"/>
        <end position="1620"/>
    </location>
</feature>
<feature type="region of interest" description="Disordered" evidence="9">
    <location>
        <begin position="1361"/>
        <end position="1382"/>
    </location>
</feature>
<dbReference type="FunFam" id="2.40.10.10:FF:000002">
    <property type="entry name" value="Transmembrane protease serine"/>
    <property type="match status" value="1"/>
</dbReference>
<dbReference type="GO" id="GO:0006508">
    <property type="term" value="P:proteolysis"/>
    <property type="evidence" value="ECO:0007669"/>
    <property type="project" value="UniProtKB-KW"/>
</dbReference>
<evidence type="ECO:0000256" key="10">
    <source>
        <dbReference type="SAM" id="Phobius"/>
    </source>
</evidence>
<evidence type="ECO:0000256" key="4">
    <source>
        <dbReference type="ARBA" id="ARBA00022825"/>
    </source>
</evidence>
<dbReference type="InterPro" id="IPR001190">
    <property type="entry name" value="SRCR"/>
</dbReference>
<feature type="disulfide bond" evidence="8">
    <location>
        <begin position="1642"/>
        <end position="1657"/>
    </location>
</feature>
<dbReference type="InterPro" id="IPR036772">
    <property type="entry name" value="SRCR-like_dom_sf"/>
</dbReference>
<sequence length="2014" mass="222358">MDADSSYGGSDTAQDCNSTQENNSSLDTTIPHHEVEVTMATLNESEPQFYHKNEVTLPVNYDETDDVPAEFAKSKEPHYLSTANLNINETLEHHSNLEEMSRNYKSTNYLNAESPKIKDSSGGVDNMAYQDEEMGNGSVKSTFDSKKPYNGDYKKNYPEINMGTPAKAKQEEPPAEAVNLELINLKPNQDVTGPYAMGNGSNGMNGMTEIPMKKERDETESHPYNDYFVPVNEHKKYMRRSRNSVTFAEEGSKESSGIEIETHPKKLSTHSMKRSSLPERSQLPAPPAPPAANTGPPVVILDFPAEWLAQRNARGEKLYLTMDKRNKKSKGKCICWGLCICVVAALIIVAICAAVGVFSNQAAQPITARNFHTASVLGVGSNPGNSSEVRKNTPSPPLSTIPNIPPSTETTAISIPRTLESQMRIDNFEFMPDLSNKSSKEFQTMASKLENEIMKILISDESLKNANATFKVKVVDFTIGSIVVKYRISWDFKDDASNSQTDPIDPEMLKKKVSEMLTANNEYIQDFHVPKTEVTSNKVLDLCKIDNNDCEHDCLFDYESLDFTCTCPPGQSLKTDGKTCEIHVHQEWEDHAEHVYEPNSEPVPKTEPEPTAEPTSKPEPSAEPEPTSEPEPKSEPEPSAEPTSEPEPKSEPEPTSEPTSKPEPSAEPEPTAEPEPKSEPEPSAEPTAEPEPKSEPEPTAEPESKVEHLTTTTIRTHEEYFLVSSTPEPLSEPEPTSEPEPKSEPEPTAEPTAEPEPKSEPEPTVEPLAEPEPTSEPEPKSEPEPTAEPSPEPEPKSEPETTAEPSAEPEPTSEPELKLESKSTVEQTSKPEPSAEPEPTSEPNAEPTSKPEPSAEPETTSEPNAEPTSKPEPSAEPEATSEPEPTSEPTSKPEPEPKSVPETTVEPKSEPEPTAEPEPSSEKSESEKADIQVDLAKTEEPMNKETTVEPTETTTSEDDSLHIYIPKAEIRHSPTTTEEPSTTLAMEPAKETMIEEIPKIKEESRSEQSTTTEKAVEDARNQGFFIPVIVGTEHNQTTTIDVTTTPETSTIPLVVNDIPVVVKSNIQAIKSNNTSQESNLLLEQTEHPNIVDMNPFLPYIDNDTSFINTLGSDDHFIGHHIIQNETESSENENDNKPPRLDNDQINITNPQDPNPTDTAVLKVEPLDNEAKEDTSPSSEITTMASTTIATEVKMTTMPTMEAKEEEVTLNPEFINSIHSNKVFEQSILQTEQPSSTTTTEKEVINMSEVSSSTEDLIALETTTNGLKMNMDNMTSPLEGTTIHAEIIKTVNEVVNVVNDSESTTSENNLSSTTEAAKNEYKVNESTDDITTTEKLFVLSKATTKSNDIDLSTNQDLSVEPLTKDNSLHDEDTFNQLDSDDSNNFNELDKAITTEEPVTIASDETEKYQKPGKKSYLDDKSKFKAKLDKEMMITTEEYEASTNIADVKPVTEDFTLHSFSRCTSEQFQCQNGTATKNGSYCISIKDRCDSVDDCTDGSDEVNCQEEGCPNNFKCASGQCLKRHLVCDGVINCNDGTDEEQCALWTCSSDEISCGEGKRCIPSLWKCDGKAQCPNGSDEINCQGSTCQDDHFYCKESDKCIPRTWLCDGESDCADREDEQSCECAPEEFKCATVSGCTTMEQRCNGIYECLDRSDEWDCLRLNNKEKNVLEVQAKNNTWYPVCFDNLNETYANLACEALGFAGSASVASMMKPEGLNVEGYYKLKAQLTYGAPILTLLEKTESCTNIVSLNCQEFSCGSESSVESQSPRIIGGSKATDTQWPSLALLYNKKENVQCTATVISPLWVAASYSCVTSKDARDWMLYAGSTSFFGGDNSTTQSKRVKEIVVHPQTKFVQFQYNNDVVLVRLDSALTLTRNVSAICLPDKDIEPRQLCVIAGWGVSQPGESNKQQYLHYLPIPLVDTEECNSTKHYNGMINKDKICAGFTDPEKTPCYNDEGAPLMCFEDSTHTWELQGVLSHNENCGKSKHPAIYTAINEKLRQWVLSTVGRPSLMRSV</sequence>
<evidence type="ECO:0000256" key="1">
    <source>
        <dbReference type="ARBA" id="ARBA00004606"/>
    </source>
</evidence>
<dbReference type="Pfam" id="PF15494">
    <property type="entry name" value="SRCR_2"/>
    <property type="match status" value="1"/>
</dbReference>
<comment type="caution">
    <text evidence="8">Lacks conserved residue(s) required for the propagation of feature annotation.</text>
</comment>
<dbReference type="Gene3D" id="2.10.25.10">
    <property type="entry name" value="Laminin"/>
    <property type="match status" value="1"/>
</dbReference>
<feature type="compositionally biased region" description="Polar residues" evidence="9">
    <location>
        <begin position="1373"/>
        <end position="1382"/>
    </location>
</feature>
<dbReference type="EMBL" id="OV121136">
    <property type="protein sequence ID" value="CAH0558246.1"/>
    <property type="molecule type" value="Genomic_DNA"/>
</dbReference>
<comment type="similarity">
    <text evidence="7">Belongs to the peptidase S1 family. CLIP subfamily.</text>
</comment>
<comment type="subcellular location">
    <subcellularLocation>
        <location evidence="1">Membrane</location>
        <topology evidence="1">Single-pass type II membrane protein</topology>
    </subcellularLocation>
</comment>
<keyword evidence="10" id="KW-0472">Membrane</keyword>
<evidence type="ECO:0000256" key="6">
    <source>
        <dbReference type="ARBA" id="ARBA00023157"/>
    </source>
</evidence>
<evidence type="ECO:0000256" key="2">
    <source>
        <dbReference type="ARBA" id="ARBA00022670"/>
    </source>
</evidence>
<dbReference type="OrthoDB" id="9990982at2759"/>
<gene>
    <name evidence="13" type="ORF">MELIAE_LOCUS8765</name>
</gene>
<dbReference type="Pfam" id="PF00089">
    <property type="entry name" value="Trypsin"/>
    <property type="match status" value="1"/>
</dbReference>
<feature type="compositionally biased region" description="Basic and acidic residues" evidence="9">
    <location>
        <begin position="920"/>
        <end position="947"/>
    </location>
</feature>
<dbReference type="Gene3D" id="3.10.250.10">
    <property type="entry name" value="SRCR-like domain"/>
    <property type="match status" value="1"/>
</dbReference>
<dbReference type="Pfam" id="PF01390">
    <property type="entry name" value="SEA"/>
    <property type="match status" value="1"/>
</dbReference>
<feature type="region of interest" description="Disordered" evidence="9">
    <location>
        <begin position="1"/>
        <end position="31"/>
    </location>
</feature>
<feature type="disulfide bond" evidence="8">
    <location>
        <begin position="1525"/>
        <end position="1540"/>
    </location>
</feature>
<feature type="domain" description="SEA" evidence="11">
    <location>
        <begin position="415"/>
        <end position="541"/>
    </location>
</feature>
<keyword evidence="3" id="KW-0378">Hydrolase</keyword>
<proteinExistence type="inferred from homology"/>
<feature type="domain" description="Peptidase S1" evidence="12">
    <location>
        <begin position="1768"/>
        <end position="2006"/>
    </location>
</feature>
<evidence type="ECO:0000259" key="11">
    <source>
        <dbReference type="PROSITE" id="PS50024"/>
    </source>
</evidence>
<feature type="compositionally biased region" description="Basic and acidic residues" evidence="9">
    <location>
        <begin position="891"/>
        <end position="911"/>
    </location>
</feature>
<dbReference type="Gene3D" id="4.10.400.10">
    <property type="entry name" value="Low-density Lipoprotein Receptor"/>
    <property type="match status" value="5"/>
</dbReference>
<feature type="compositionally biased region" description="Basic and acidic residues" evidence="9">
    <location>
        <begin position="1133"/>
        <end position="1142"/>
    </location>
</feature>
<dbReference type="SUPFAM" id="SSF57196">
    <property type="entry name" value="EGF/Laminin"/>
    <property type="match status" value="1"/>
</dbReference>
<keyword evidence="14" id="KW-1185">Reference proteome</keyword>
<keyword evidence="2" id="KW-0645">Protease</keyword>
<dbReference type="PANTHER" id="PTHR24252">
    <property type="entry name" value="ACROSIN-RELATED"/>
    <property type="match status" value="1"/>
</dbReference>
<feature type="region of interest" description="Disordered" evidence="9">
    <location>
        <begin position="1299"/>
        <end position="1326"/>
    </location>
</feature>
<dbReference type="Gene3D" id="2.40.10.10">
    <property type="entry name" value="Trypsin-like serine proteases"/>
    <property type="match status" value="2"/>
</dbReference>
<feature type="region of interest" description="Disordered" evidence="9">
    <location>
        <begin position="244"/>
        <end position="295"/>
    </location>
</feature>
<evidence type="ECO:0000313" key="14">
    <source>
        <dbReference type="Proteomes" id="UP001154078"/>
    </source>
</evidence>
<name>A0A9P0B9S9_BRAAE</name>
<dbReference type="PRINTS" id="PR00261">
    <property type="entry name" value="LDLRECEPTOR"/>
</dbReference>
<dbReference type="PROSITE" id="PS50240">
    <property type="entry name" value="TRYPSIN_DOM"/>
    <property type="match status" value="1"/>
</dbReference>
<feature type="compositionally biased region" description="Low complexity" evidence="9">
    <location>
        <begin position="1299"/>
        <end position="1314"/>
    </location>
</feature>
<keyword evidence="5" id="KW-0735">Signal-anchor</keyword>
<dbReference type="InterPro" id="IPR000082">
    <property type="entry name" value="SEA_dom"/>
</dbReference>
<keyword evidence="10" id="KW-0812">Transmembrane</keyword>
<evidence type="ECO:0000259" key="12">
    <source>
        <dbReference type="PROSITE" id="PS50240"/>
    </source>
</evidence>
<dbReference type="SUPFAM" id="SSF56487">
    <property type="entry name" value="SRCR-like"/>
    <property type="match status" value="1"/>
</dbReference>
<dbReference type="PROSITE" id="PS50068">
    <property type="entry name" value="LDLRA_2"/>
    <property type="match status" value="5"/>
</dbReference>
<feature type="disulfide bond" evidence="8">
    <location>
        <begin position="1487"/>
        <end position="1502"/>
    </location>
</feature>
<evidence type="ECO:0000256" key="5">
    <source>
        <dbReference type="ARBA" id="ARBA00022968"/>
    </source>
</evidence>
<dbReference type="InterPro" id="IPR023415">
    <property type="entry name" value="LDLR_class-A_CS"/>
</dbReference>
<feature type="disulfide bond" evidence="8">
    <location>
        <begin position="1513"/>
        <end position="1531"/>
    </location>
</feature>
<feature type="region of interest" description="Disordered" evidence="9">
    <location>
        <begin position="592"/>
        <end position="961"/>
    </location>
</feature>
<dbReference type="Pfam" id="PF00057">
    <property type="entry name" value="Ldl_recept_a"/>
    <property type="match status" value="5"/>
</dbReference>
<dbReference type="PROSITE" id="PS01209">
    <property type="entry name" value="LDLRA_1"/>
    <property type="match status" value="2"/>
</dbReference>
<feature type="region of interest" description="Disordered" evidence="9">
    <location>
        <begin position="1124"/>
        <end position="1157"/>
    </location>
</feature>
<feature type="compositionally biased region" description="Low complexity" evidence="9">
    <location>
        <begin position="800"/>
        <end position="810"/>
    </location>
</feature>
<evidence type="ECO:0000256" key="7">
    <source>
        <dbReference type="ARBA" id="ARBA00024195"/>
    </source>
</evidence>
<dbReference type="GO" id="GO:0016020">
    <property type="term" value="C:membrane"/>
    <property type="evidence" value="ECO:0007669"/>
    <property type="project" value="UniProtKB-SubCell"/>
</dbReference>
<dbReference type="SUPFAM" id="SSF57424">
    <property type="entry name" value="LDL receptor-like module"/>
    <property type="match status" value="5"/>
</dbReference>
<dbReference type="InterPro" id="IPR001254">
    <property type="entry name" value="Trypsin_dom"/>
</dbReference>
<feature type="disulfide bond" evidence="8">
    <location>
        <begin position="1565"/>
        <end position="1580"/>
    </location>
</feature>
<dbReference type="CDD" id="cd00112">
    <property type="entry name" value="LDLa"/>
    <property type="match status" value="5"/>
</dbReference>
<dbReference type="SMART" id="SM00181">
    <property type="entry name" value="EGF"/>
    <property type="match status" value="2"/>
</dbReference>
<dbReference type="InterPro" id="IPR009003">
    <property type="entry name" value="Peptidase_S1_PA"/>
</dbReference>
<evidence type="ECO:0000256" key="9">
    <source>
        <dbReference type="SAM" id="MobiDB-lite"/>
    </source>
</evidence>
<dbReference type="InterPro" id="IPR002172">
    <property type="entry name" value="LDrepeatLR_classA_rpt"/>
</dbReference>
<feature type="compositionally biased region" description="Polar residues" evidence="9">
    <location>
        <begin position="1143"/>
        <end position="1157"/>
    </location>
</feature>
<protein>
    <submittedName>
        <fullName evidence="13">Uncharacterized protein</fullName>
    </submittedName>
</protein>
<organism evidence="13 14">
    <name type="scientific">Brassicogethes aeneus</name>
    <name type="common">Rape pollen beetle</name>
    <name type="synonym">Meligethes aeneus</name>
    <dbReference type="NCBI Taxonomy" id="1431903"/>
    <lineage>
        <taxon>Eukaryota</taxon>
        <taxon>Metazoa</taxon>
        <taxon>Ecdysozoa</taxon>
        <taxon>Arthropoda</taxon>
        <taxon>Hexapoda</taxon>
        <taxon>Insecta</taxon>
        <taxon>Pterygota</taxon>
        <taxon>Neoptera</taxon>
        <taxon>Endopterygota</taxon>
        <taxon>Coleoptera</taxon>
        <taxon>Polyphaga</taxon>
        <taxon>Cucujiformia</taxon>
        <taxon>Nitidulidae</taxon>
        <taxon>Meligethinae</taxon>
        <taxon>Brassicogethes</taxon>
    </lineage>
</organism>
<feature type="transmembrane region" description="Helical" evidence="10">
    <location>
        <begin position="334"/>
        <end position="358"/>
    </location>
</feature>
<keyword evidence="6 8" id="KW-1015">Disulfide bond</keyword>
<feature type="compositionally biased region" description="Low complexity" evidence="9">
    <location>
        <begin position="837"/>
        <end position="890"/>
    </location>
</feature>
<reference evidence="13" key="1">
    <citation type="submission" date="2021-12" db="EMBL/GenBank/DDBJ databases">
        <authorList>
            <person name="King R."/>
        </authorList>
    </citation>
    <scope>NUCLEOTIDE SEQUENCE</scope>
</reference>
<dbReference type="Proteomes" id="UP001154078">
    <property type="component" value="Chromosome 5"/>
</dbReference>
<keyword evidence="10" id="KW-1133">Transmembrane helix</keyword>
<dbReference type="CDD" id="cd00190">
    <property type="entry name" value="Tryp_SPc"/>
    <property type="match status" value="1"/>
</dbReference>
<dbReference type="InterPro" id="IPR043504">
    <property type="entry name" value="Peptidase_S1_PA_chymotrypsin"/>
</dbReference>
<dbReference type="SUPFAM" id="SSF50494">
    <property type="entry name" value="Trypsin-like serine proteases"/>
    <property type="match status" value="1"/>
</dbReference>
<evidence type="ECO:0000313" key="13">
    <source>
        <dbReference type="EMBL" id="CAH0558246.1"/>
    </source>
</evidence>